<dbReference type="PANTHER" id="PTHR43844">
    <property type="entry name" value="METHIONINE SYNTHASE"/>
    <property type="match status" value="1"/>
</dbReference>
<dbReference type="RefSeq" id="WP_173164042.1">
    <property type="nucleotide sequence ID" value="NZ_CP053716.1"/>
</dbReference>
<protein>
    <submittedName>
        <fullName evidence="2">Cobalamin-independent methionine synthase II family protein</fullName>
    </submittedName>
</protein>
<dbReference type="GO" id="GO:0009086">
    <property type="term" value="P:methionine biosynthetic process"/>
    <property type="evidence" value="ECO:0007669"/>
    <property type="project" value="InterPro"/>
</dbReference>
<evidence type="ECO:0000313" key="2">
    <source>
        <dbReference type="EMBL" id="QKF07130.1"/>
    </source>
</evidence>
<proteinExistence type="predicted"/>
<accession>A0A6M8IZI1</accession>
<feature type="domain" description="Cobalamin-independent methionine synthase MetE C-terminal/archaeal" evidence="1">
    <location>
        <begin position="10"/>
        <end position="388"/>
    </location>
</feature>
<evidence type="ECO:0000313" key="3">
    <source>
        <dbReference type="Proteomes" id="UP000503297"/>
    </source>
</evidence>
<organism evidence="2 3">
    <name type="scientific">Berryella wangjianweii</name>
    <dbReference type="NCBI Taxonomy" id="2734634"/>
    <lineage>
        <taxon>Bacteria</taxon>
        <taxon>Bacillati</taxon>
        <taxon>Actinomycetota</taxon>
        <taxon>Coriobacteriia</taxon>
        <taxon>Eggerthellales</taxon>
        <taxon>Eggerthellaceae</taxon>
        <taxon>Berryella</taxon>
    </lineage>
</organism>
<reference evidence="3" key="1">
    <citation type="submission" date="2020-05" db="EMBL/GenBank/DDBJ databases">
        <title>Novel species in genus Nocardioides.</title>
        <authorList>
            <person name="Zhang G."/>
        </authorList>
    </citation>
    <scope>NUCLEOTIDE SEQUENCE [LARGE SCALE GENOMIC DNA]</scope>
    <source>
        <strain evidence="3">zg-1050</strain>
    </source>
</reference>
<dbReference type="InterPro" id="IPR038071">
    <property type="entry name" value="UROD/MetE-like_sf"/>
</dbReference>
<sequence length="396" mass="43567">MNRGLAMERFFTSLMGSMPRSAELMRARRLVSAGRMEQAAYDELVERQTAEVIAFQESLGLDVIVSGELGRDNYVSFISDKLGGVTQMSMAEMMDYIEDKQAFDEMLDILDVPAVSIRNAICTGSLAYREGIALDELRMMKRCTTRPVKVTLPGPYLVTRSMWLPGVSTRGYATKEDLGEAVLDVYRQEVEALQAAGADIIQFDEPVLTEVVFTEGKTRTFMCAALSQRKDPTEELEFAGHLIERAVGFVDPARSMSCVHVCRGNWSRNEEILLTGPYTPLIDLFARARPQMLALEFSTPRAGELSAFLADPRIQGRFALGLGVMNPRADETEPVEGMVAAGRMAAEALGAGRVALNPDCGFATFSSRPVNAYPAIERKVGNMVRAAALLREEFCG</sequence>
<dbReference type="PANTHER" id="PTHR43844:SF2">
    <property type="entry name" value="SYNTHASE, VITAMIN-B12 INDEPENDENT, PUTATIVE (AFU_ORTHOLOGUE AFUA_3G12060)-RELATED"/>
    <property type="match status" value="1"/>
</dbReference>
<dbReference type="KEGG" id="bwa:HLV38_02580"/>
<dbReference type="InterPro" id="IPR002629">
    <property type="entry name" value="Met_Synth_C/arc"/>
</dbReference>
<dbReference type="GO" id="GO:0003871">
    <property type="term" value="F:5-methyltetrahydropteroyltriglutamate-homocysteine S-methyltransferase activity"/>
    <property type="evidence" value="ECO:0007669"/>
    <property type="project" value="InterPro"/>
</dbReference>
<dbReference type="GO" id="GO:0008270">
    <property type="term" value="F:zinc ion binding"/>
    <property type="evidence" value="ECO:0007669"/>
    <property type="project" value="InterPro"/>
</dbReference>
<dbReference type="CDD" id="cd03311">
    <property type="entry name" value="CIMS_C_terminal_like"/>
    <property type="match status" value="1"/>
</dbReference>
<dbReference type="EMBL" id="CP053716">
    <property type="protein sequence ID" value="QKF07130.1"/>
    <property type="molecule type" value="Genomic_DNA"/>
</dbReference>
<dbReference type="Gene3D" id="3.20.20.210">
    <property type="match status" value="1"/>
</dbReference>
<dbReference type="Proteomes" id="UP000503297">
    <property type="component" value="Chromosome"/>
</dbReference>
<evidence type="ECO:0000259" key="1">
    <source>
        <dbReference type="Pfam" id="PF01717"/>
    </source>
</evidence>
<keyword evidence="3" id="KW-1185">Reference proteome</keyword>
<dbReference type="AlphaFoldDB" id="A0A6M8IZI1"/>
<dbReference type="SUPFAM" id="SSF51726">
    <property type="entry name" value="UROD/MetE-like"/>
    <property type="match status" value="1"/>
</dbReference>
<dbReference type="Pfam" id="PF01717">
    <property type="entry name" value="Meth_synt_2"/>
    <property type="match status" value="1"/>
</dbReference>
<gene>
    <name evidence="2" type="ORF">HLV38_02580</name>
</gene>
<name>A0A6M8IZI1_9ACTN</name>